<keyword evidence="4 7" id="KW-0547">Nucleotide-binding</keyword>
<dbReference type="GO" id="GO:0000287">
    <property type="term" value="F:magnesium ion binding"/>
    <property type="evidence" value="ECO:0007669"/>
    <property type="project" value="UniProtKB-UniRule"/>
</dbReference>
<dbReference type="InterPro" id="IPR004372">
    <property type="entry name" value="Ac/propionate_kinase"/>
</dbReference>
<feature type="site" description="Transition state stabilizer" evidence="7">
    <location>
        <position position="178"/>
    </location>
</feature>
<dbReference type="GO" id="GO:0005737">
    <property type="term" value="C:cytoplasm"/>
    <property type="evidence" value="ECO:0007669"/>
    <property type="project" value="UniProtKB-SubCell"/>
</dbReference>
<evidence type="ECO:0000256" key="4">
    <source>
        <dbReference type="ARBA" id="ARBA00022741"/>
    </source>
</evidence>
<reference evidence="9" key="1">
    <citation type="submission" date="2020-10" db="EMBL/GenBank/DDBJ databases">
        <authorList>
            <person name="Gilroy R."/>
        </authorList>
    </citation>
    <scope>NUCLEOTIDE SEQUENCE</scope>
    <source>
        <strain evidence="9">CHK191-8634</strain>
    </source>
</reference>
<name>A0A9D1IVG7_9CLOT</name>
<dbReference type="EMBL" id="DVMR01000035">
    <property type="protein sequence ID" value="HIU43461.1"/>
    <property type="molecule type" value="Genomic_DNA"/>
</dbReference>
<comment type="similarity">
    <text evidence="1 7 8">Belongs to the acetokinase family.</text>
</comment>
<feature type="active site" description="Proton donor/acceptor" evidence="7">
    <location>
        <position position="146"/>
    </location>
</feature>
<evidence type="ECO:0000313" key="9">
    <source>
        <dbReference type="EMBL" id="HIU43461.1"/>
    </source>
</evidence>
<dbReference type="InterPro" id="IPR023865">
    <property type="entry name" value="Aliphatic_acid_kinase_CS"/>
</dbReference>
<evidence type="ECO:0000256" key="2">
    <source>
        <dbReference type="ARBA" id="ARBA00022490"/>
    </source>
</evidence>
<dbReference type="Proteomes" id="UP000824073">
    <property type="component" value="Unassembled WGS sequence"/>
</dbReference>
<keyword evidence="2 7" id="KW-0963">Cytoplasm</keyword>
<dbReference type="NCBIfam" id="TIGR00016">
    <property type="entry name" value="ackA"/>
    <property type="match status" value="1"/>
</dbReference>
<comment type="catalytic activity">
    <reaction evidence="7">
        <text>acetate + ATP = acetyl phosphate + ADP</text>
        <dbReference type="Rhea" id="RHEA:11352"/>
        <dbReference type="ChEBI" id="CHEBI:22191"/>
        <dbReference type="ChEBI" id="CHEBI:30089"/>
        <dbReference type="ChEBI" id="CHEBI:30616"/>
        <dbReference type="ChEBI" id="CHEBI:456216"/>
        <dbReference type="EC" id="2.7.2.1"/>
    </reaction>
</comment>
<sequence length="397" mass="42493">MNVLVINAGSSSLKYQLIEMSTEQVLAKGLCERIGIDGKYTYEAHGEKIKGETPMKTHSDAIRFLTSMLVDEKNGVIKSMSEIDAVGHRVVSAGEKFSESVLLTPESKAAIEECIPLAPLHNPANLTGVAACEEVMPGVPQVAVFDTAFHAKMPAKAYIYAVPYEYYEKYGVRRYGFHGTSHRFVSAKAAEMLGKPLSELKIITCHLGNGSSVAAIDGGVSVDTSMGLTPLEGLPMGTRSGSIDPAIVEFIAEKENMNVKEVLNVLNKKSGVLGVSGVSSDFRDLDNAAAEGNKRAELAIELFVYSVKKYIGAYAAAMGGVDAVVFTAGVGENSADLRARMVEGLEFMGIAIDKEKNNFRGEMRDISAPGAKVKTLVIPTNEELVIAMDTMAIVGKK</sequence>
<dbReference type="HAMAP" id="MF_00020">
    <property type="entry name" value="Acetate_kinase"/>
    <property type="match status" value="1"/>
</dbReference>
<keyword evidence="6 7" id="KW-0067">ATP-binding</keyword>
<evidence type="ECO:0000256" key="3">
    <source>
        <dbReference type="ARBA" id="ARBA00022679"/>
    </source>
</evidence>
<feature type="binding site" evidence="7">
    <location>
        <position position="7"/>
    </location>
    <ligand>
        <name>Mg(2+)</name>
        <dbReference type="ChEBI" id="CHEBI:18420"/>
    </ligand>
</feature>
<accession>A0A9D1IVG7</accession>
<dbReference type="PROSITE" id="PS01076">
    <property type="entry name" value="ACETATE_KINASE_2"/>
    <property type="match status" value="1"/>
</dbReference>
<dbReference type="GO" id="GO:0005524">
    <property type="term" value="F:ATP binding"/>
    <property type="evidence" value="ECO:0007669"/>
    <property type="project" value="UniProtKB-KW"/>
</dbReference>
<evidence type="ECO:0000313" key="10">
    <source>
        <dbReference type="Proteomes" id="UP000824073"/>
    </source>
</evidence>
<comment type="cofactor">
    <cofactor evidence="7">
        <name>Mg(2+)</name>
        <dbReference type="ChEBI" id="CHEBI:18420"/>
    </cofactor>
    <cofactor evidence="7">
        <name>Mn(2+)</name>
        <dbReference type="ChEBI" id="CHEBI:29035"/>
    </cofactor>
    <text evidence="7">Mg(2+). Can also accept Mn(2+).</text>
</comment>
<evidence type="ECO:0000256" key="7">
    <source>
        <dbReference type="HAMAP-Rule" id="MF_00020"/>
    </source>
</evidence>
<protein>
    <recommendedName>
        <fullName evidence="7">Acetate kinase</fullName>
        <ecNumber evidence="7">2.7.2.1</ecNumber>
    </recommendedName>
    <alternativeName>
        <fullName evidence="7">Acetokinase</fullName>
    </alternativeName>
</protein>
<dbReference type="Gene3D" id="3.30.420.40">
    <property type="match status" value="2"/>
</dbReference>
<evidence type="ECO:0000256" key="1">
    <source>
        <dbReference type="ARBA" id="ARBA00008748"/>
    </source>
</evidence>
<reference evidence="9" key="2">
    <citation type="journal article" date="2021" name="PeerJ">
        <title>Extensive microbial diversity within the chicken gut microbiome revealed by metagenomics and culture.</title>
        <authorList>
            <person name="Gilroy R."/>
            <person name="Ravi A."/>
            <person name="Getino M."/>
            <person name="Pursley I."/>
            <person name="Horton D.L."/>
            <person name="Alikhan N.F."/>
            <person name="Baker D."/>
            <person name="Gharbi K."/>
            <person name="Hall N."/>
            <person name="Watson M."/>
            <person name="Adriaenssens E.M."/>
            <person name="Foster-Nyarko E."/>
            <person name="Jarju S."/>
            <person name="Secka A."/>
            <person name="Antonio M."/>
            <person name="Oren A."/>
            <person name="Chaudhuri R.R."/>
            <person name="La Ragione R."/>
            <person name="Hildebrand F."/>
            <person name="Pallen M.J."/>
        </authorList>
    </citation>
    <scope>NUCLEOTIDE SEQUENCE</scope>
    <source>
        <strain evidence="9">CHK191-8634</strain>
    </source>
</reference>
<dbReference type="InterPro" id="IPR000890">
    <property type="entry name" value="Aliphatic_acid_kin_short-chain"/>
</dbReference>
<comment type="subunit">
    <text evidence="7">Homodimer.</text>
</comment>
<dbReference type="PIRSF" id="PIRSF000722">
    <property type="entry name" value="Acetate_prop_kin"/>
    <property type="match status" value="1"/>
</dbReference>
<comment type="function">
    <text evidence="7">Catalyzes the formation of acetyl phosphate from acetate and ATP. Can also catalyze the reverse reaction.</text>
</comment>
<feature type="binding site" evidence="7">
    <location>
        <position position="89"/>
    </location>
    <ligand>
        <name>substrate</name>
    </ligand>
</feature>
<organism evidence="9 10">
    <name type="scientific">Candidatus Ventrousia excrementavium</name>
    <dbReference type="NCBI Taxonomy" id="2840961"/>
    <lineage>
        <taxon>Bacteria</taxon>
        <taxon>Bacillati</taxon>
        <taxon>Bacillota</taxon>
        <taxon>Clostridia</taxon>
        <taxon>Eubacteriales</taxon>
        <taxon>Clostridiaceae</taxon>
        <taxon>Clostridiaceae incertae sedis</taxon>
        <taxon>Candidatus Ventrousia</taxon>
    </lineage>
</organism>
<dbReference type="CDD" id="cd24010">
    <property type="entry name" value="ASKHA_NBD_AcK_PK"/>
    <property type="match status" value="1"/>
</dbReference>
<keyword evidence="3 7" id="KW-0808">Transferase</keyword>
<keyword evidence="7" id="KW-0460">Magnesium</keyword>
<dbReference type="InterPro" id="IPR043129">
    <property type="entry name" value="ATPase_NBD"/>
</dbReference>
<proteinExistence type="inferred from homology"/>
<evidence type="ECO:0000256" key="5">
    <source>
        <dbReference type="ARBA" id="ARBA00022777"/>
    </source>
</evidence>
<dbReference type="PROSITE" id="PS01075">
    <property type="entry name" value="ACETATE_KINASE_1"/>
    <property type="match status" value="1"/>
</dbReference>
<dbReference type="GO" id="GO:0006083">
    <property type="term" value="P:acetate metabolic process"/>
    <property type="evidence" value="ECO:0007669"/>
    <property type="project" value="TreeGrafter"/>
</dbReference>
<gene>
    <name evidence="7" type="primary">ackA</name>
    <name evidence="9" type="ORF">IAB67_04105</name>
</gene>
<dbReference type="SUPFAM" id="SSF53067">
    <property type="entry name" value="Actin-like ATPase domain"/>
    <property type="match status" value="2"/>
</dbReference>
<dbReference type="PANTHER" id="PTHR21060">
    <property type="entry name" value="ACETATE KINASE"/>
    <property type="match status" value="1"/>
</dbReference>
<feature type="binding site" evidence="7">
    <location>
        <begin position="329"/>
        <end position="333"/>
    </location>
    <ligand>
        <name>ATP</name>
        <dbReference type="ChEBI" id="CHEBI:30616"/>
    </ligand>
</feature>
<comment type="caution">
    <text evidence="9">The sequence shown here is derived from an EMBL/GenBank/DDBJ whole genome shotgun (WGS) entry which is preliminary data.</text>
</comment>
<dbReference type="PANTHER" id="PTHR21060:SF15">
    <property type="entry name" value="ACETATE KINASE-RELATED"/>
    <property type="match status" value="1"/>
</dbReference>
<feature type="binding site" evidence="7">
    <location>
        <begin position="281"/>
        <end position="283"/>
    </location>
    <ligand>
        <name>ATP</name>
        <dbReference type="ChEBI" id="CHEBI:30616"/>
    </ligand>
</feature>
<dbReference type="GO" id="GO:0006085">
    <property type="term" value="P:acetyl-CoA biosynthetic process"/>
    <property type="evidence" value="ECO:0007669"/>
    <property type="project" value="UniProtKB-UniRule"/>
</dbReference>
<keyword evidence="7" id="KW-0479">Metal-binding</keyword>
<evidence type="ECO:0000256" key="6">
    <source>
        <dbReference type="ARBA" id="ARBA00022840"/>
    </source>
</evidence>
<dbReference type="AlphaFoldDB" id="A0A9D1IVG7"/>
<dbReference type="PRINTS" id="PR00471">
    <property type="entry name" value="ACETATEKNASE"/>
</dbReference>
<keyword evidence="5 7" id="KW-0418">Kinase</keyword>
<dbReference type="GO" id="GO:0008776">
    <property type="term" value="F:acetate kinase activity"/>
    <property type="evidence" value="ECO:0007669"/>
    <property type="project" value="UniProtKB-UniRule"/>
</dbReference>
<comment type="subcellular location">
    <subcellularLocation>
        <location evidence="7">Cytoplasm</location>
    </subcellularLocation>
</comment>
<comment type="pathway">
    <text evidence="7">Metabolic intermediate biosynthesis; acetyl-CoA biosynthesis; acetyl-CoA from acetate: step 1/2.</text>
</comment>
<dbReference type="Pfam" id="PF00871">
    <property type="entry name" value="Acetate_kinase"/>
    <property type="match status" value="1"/>
</dbReference>
<dbReference type="EC" id="2.7.2.1" evidence="7"/>
<evidence type="ECO:0000256" key="8">
    <source>
        <dbReference type="RuleBase" id="RU003835"/>
    </source>
</evidence>
<feature type="binding site" evidence="7">
    <location>
        <begin position="206"/>
        <end position="210"/>
    </location>
    <ligand>
        <name>ATP</name>
        <dbReference type="ChEBI" id="CHEBI:30616"/>
    </ligand>
</feature>
<feature type="site" description="Transition state stabilizer" evidence="7">
    <location>
        <position position="239"/>
    </location>
</feature>
<feature type="binding site" evidence="7">
    <location>
        <position position="382"/>
    </location>
    <ligand>
        <name>Mg(2+)</name>
        <dbReference type="ChEBI" id="CHEBI:18420"/>
    </ligand>
</feature>
<feature type="binding site" evidence="7">
    <location>
        <position position="14"/>
    </location>
    <ligand>
        <name>ATP</name>
        <dbReference type="ChEBI" id="CHEBI:30616"/>
    </ligand>
</feature>